<dbReference type="InterPro" id="IPR039426">
    <property type="entry name" value="TonB-dep_rcpt-like"/>
</dbReference>
<evidence type="ECO:0000256" key="2">
    <source>
        <dbReference type="ARBA" id="ARBA00022448"/>
    </source>
</evidence>
<comment type="similarity">
    <text evidence="10 11">Belongs to the TonB-dependent receptor family.</text>
</comment>
<dbReference type="OrthoDB" id="9760333at2"/>
<dbReference type="InterPro" id="IPR036942">
    <property type="entry name" value="Beta-barrel_TonB_sf"/>
</dbReference>
<feature type="chain" id="PRO_5012701753" description="TonB-dependent receptor" evidence="12">
    <location>
        <begin position="27"/>
        <end position="653"/>
    </location>
</feature>
<dbReference type="RefSeq" id="WP_072284843.1">
    <property type="nucleotide sequence ID" value="NZ_CP015519.1"/>
</dbReference>
<dbReference type="Pfam" id="PF00593">
    <property type="entry name" value="TonB_dep_Rec_b-barrel"/>
    <property type="match status" value="1"/>
</dbReference>
<evidence type="ECO:0000259" key="13">
    <source>
        <dbReference type="Pfam" id="PF00593"/>
    </source>
</evidence>
<dbReference type="EMBL" id="CP015519">
    <property type="protein sequence ID" value="APG28819.1"/>
    <property type="molecule type" value="Genomic_DNA"/>
</dbReference>
<evidence type="ECO:0000256" key="3">
    <source>
        <dbReference type="ARBA" id="ARBA00022452"/>
    </source>
</evidence>
<keyword evidence="8" id="KW-0675">Receptor</keyword>
<evidence type="ECO:0000256" key="4">
    <source>
        <dbReference type="ARBA" id="ARBA00022692"/>
    </source>
</evidence>
<dbReference type="STRING" id="1842532.A7E78_13870"/>
<comment type="subcellular location">
    <subcellularLocation>
        <location evidence="1 10">Cell outer membrane</location>
        <topology evidence="1 10">Multi-pass membrane protein</topology>
    </subcellularLocation>
</comment>
<dbReference type="InterPro" id="IPR037066">
    <property type="entry name" value="Plug_dom_sf"/>
</dbReference>
<accession>A0A1L3GSB5</accession>
<keyword evidence="5 12" id="KW-0732">Signal</keyword>
<dbReference type="GO" id="GO:0015344">
    <property type="term" value="F:siderophore uptake transmembrane transporter activity"/>
    <property type="evidence" value="ECO:0007669"/>
    <property type="project" value="TreeGrafter"/>
</dbReference>
<evidence type="ECO:0000256" key="12">
    <source>
        <dbReference type="SAM" id="SignalP"/>
    </source>
</evidence>
<evidence type="ECO:0000256" key="10">
    <source>
        <dbReference type="PROSITE-ProRule" id="PRU01360"/>
    </source>
</evidence>
<dbReference type="Proteomes" id="UP000182517">
    <property type="component" value="Chromosome"/>
</dbReference>
<dbReference type="SUPFAM" id="SSF56935">
    <property type="entry name" value="Porins"/>
    <property type="match status" value="1"/>
</dbReference>
<sequence length="653" mass="72562">MRTGWFAALTALALLATPLATGTALAADDGVYRLGEVVVSGEQEGVEAIGTTHKVTAKEIETRGVRTLDEAIDMLPGVQVRTAADGAPRIDMRGFRTRHVKLLLNGTPFNGTNDGQFDPSLISVENIAEITVTTGGGSELYGSGGNAGIINIVTKKGTKGANGSMGVELSEVDATLLRATSSYGTEKYDVFVSGSYYERDAYRMSNHYGEELNEDGDERENSDRDRKNFFANFGYQPTDATLLGMTFSYLKGERGKPPITLEGYNSKKGTGDVFAKTIKYQRQEDEEFNVQLAASHNFAGPLSVKGWAYFNRLDVDEEEFEDDTYSTLKNGKSVYSETEISGANLQLSYDTQNSGRATLGLMVENDDYESEGDDGVEIDNGDFQLYSASLEYEVSPMDKLGVVLGAGAHLQDRESDNEEDFSYLVGLTYDLSEGTRLKASHARKVRFPTIRDLYDTDDGKVNEDLKAETTWHYEAGIEQVLPAKTLLSVTGFYIDIEDYIEKVNDVRQNFDEYEFYGVEVGAENRYFDRLFLRVSYTYMSTEDKSDDTERDELQNRPEHKVTLESTCSLPWGLTAYAGAQYMTDNYYYSVDGNEEQDKLSDIFLVDFKLNKAAANGAIDLYVGVDNVFDEDYEQSYGFPLAGRTFYGGATWKF</sequence>
<keyword evidence="4 10" id="KW-0812">Transmembrane</keyword>
<keyword evidence="9 10" id="KW-0998">Cell outer membrane</keyword>
<keyword evidence="3 10" id="KW-1134">Transmembrane beta strand</keyword>
<evidence type="ECO:0000313" key="15">
    <source>
        <dbReference type="EMBL" id="APG28819.1"/>
    </source>
</evidence>
<keyword evidence="7 10" id="KW-0472">Membrane</keyword>
<keyword evidence="6 11" id="KW-0798">TonB box</keyword>
<dbReference type="PANTHER" id="PTHR30069:SF29">
    <property type="entry name" value="HEMOGLOBIN AND HEMOGLOBIN-HAPTOGLOBIN-BINDING PROTEIN 1-RELATED"/>
    <property type="match status" value="1"/>
</dbReference>
<evidence type="ECO:0000256" key="7">
    <source>
        <dbReference type="ARBA" id="ARBA00023136"/>
    </source>
</evidence>
<dbReference type="CDD" id="cd01347">
    <property type="entry name" value="ligand_gated_channel"/>
    <property type="match status" value="1"/>
</dbReference>
<dbReference type="GO" id="GO:0009279">
    <property type="term" value="C:cell outer membrane"/>
    <property type="evidence" value="ECO:0007669"/>
    <property type="project" value="UniProtKB-SubCell"/>
</dbReference>
<protein>
    <recommendedName>
        <fullName evidence="17">TonB-dependent receptor</fullName>
    </recommendedName>
</protein>
<reference evidence="15 16" key="1">
    <citation type="journal article" date="2017" name="Genome Announc.">
        <title>Complete Genome Sequences of Two Acetylene-Fermenting Pelobacter acetylenicus Strains.</title>
        <authorList>
            <person name="Sutton J.M."/>
            <person name="Baesman S.M."/>
            <person name="Fierst J.L."/>
            <person name="Poret-Peterson A.T."/>
            <person name="Oremland R.S."/>
            <person name="Dunlap D.S."/>
            <person name="Akob D.M."/>
        </authorList>
    </citation>
    <scope>NUCLEOTIDE SEQUENCE [LARGE SCALE GENOMIC DNA]</scope>
    <source>
        <strain evidence="15 16">SFB93</strain>
    </source>
</reference>
<evidence type="ECO:0000256" key="5">
    <source>
        <dbReference type="ARBA" id="ARBA00022729"/>
    </source>
</evidence>
<evidence type="ECO:0000256" key="6">
    <source>
        <dbReference type="ARBA" id="ARBA00023077"/>
    </source>
</evidence>
<evidence type="ECO:0008006" key="17">
    <source>
        <dbReference type="Google" id="ProtNLM"/>
    </source>
</evidence>
<dbReference type="PANTHER" id="PTHR30069">
    <property type="entry name" value="TONB-DEPENDENT OUTER MEMBRANE RECEPTOR"/>
    <property type="match status" value="1"/>
</dbReference>
<dbReference type="PROSITE" id="PS52016">
    <property type="entry name" value="TONB_DEPENDENT_REC_3"/>
    <property type="match status" value="1"/>
</dbReference>
<evidence type="ECO:0000256" key="1">
    <source>
        <dbReference type="ARBA" id="ARBA00004571"/>
    </source>
</evidence>
<evidence type="ECO:0000256" key="11">
    <source>
        <dbReference type="RuleBase" id="RU003357"/>
    </source>
</evidence>
<proteinExistence type="inferred from homology"/>
<gene>
    <name evidence="15" type="ORF">A7E78_13870</name>
</gene>
<dbReference type="Gene3D" id="2.170.130.10">
    <property type="entry name" value="TonB-dependent receptor, plug domain"/>
    <property type="match status" value="1"/>
</dbReference>
<dbReference type="KEGG" id="pef:A7E78_13870"/>
<feature type="domain" description="TonB-dependent receptor-like beta-barrel" evidence="13">
    <location>
        <begin position="225"/>
        <end position="627"/>
    </location>
</feature>
<keyword evidence="16" id="KW-1185">Reference proteome</keyword>
<name>A0A1L3GSB5_9BACT</name>
<evidence type="ECO:0000256" key="9">
    <source>
        <dbReference type="ARBA" id="ARBA00023237"/>
    </source>
</evidence>
<organism evidence="15 16">
    <name type="scientific">Syntrophotalea acetylenivorans</name>
    <dbReference type="NCBI Taxonomy" id="1842532"/>
    <lineage>
        <taxon>Bacteria</taxon>
        <taxon>Pseudomonadati</taxon>
        <taxon>Thermodesulfobacteriota</taxon>
        <taxon>Desulfuromonadia</taxon>
        <taxon>Desulfuromonadales</taxon>
        <taxon>Syntrophotaleaceae</taxon>
        <taxon>Syntrophotalea</taxon>
    </lineage>
</organism>
<keyword evidence="2 10" id="KW-0813">Transport</keyword>
<evidence type="ECO:0000259" key="14">
    <source>
        <dbReference type="Pfam" id="PF07715"/>
    </source>
</evidence>
<dbReference type="InterPro" id="IPR012910">
    <property type="entry name" value="Plug_dom"/>
</dbReference>
<feature type="signal peptide" evidence="12">
    <location>
        <begin position="1"/>
        <end position="26"/>
    </location>
</feature>
<feature type="domain" description="TonB-dependent receptor plug" evidence="14">
    <location>
        <begin position="50"/>
        <end position="149"/>
    </location>
</feature>
<dbReference type="GO" id="GO:0044718">
    <property type="term" value="P:siderophore transmembrane transport"/>
    <property type="evidence" value="ECO:0007669"/>
    <property type="project" value="TreeGrafter"/>
</dbReference>
<dbReference type="Pfam" id="PF07715">
    <property type="entry name" value="Plug"/>
    <property type="match status" value="1"/>
</dbReference>
<dbReference type="AlphaFoldDB" id="A0A1L3GSB5"/>
<dbReference type="Gene3D" id="2.40.170.20">
    <property type="entry name" value="TonB-dependent receptor, beta-barrel domain"/>
    <property type="match status" value="1"/>
</dbReference>
<dbReference type="InterPro" id="IPR000531">
    <property type="entry name" value="Beta-barrel_TonB"/>
</dbReference>
<evidence type="ECO:0000256" key="8">
    <source>
        <dbReference type="ARBA" id="ARBA00023170"/>
    </source>
</evidence>
<evidence type="ECO:0000313" key="16">
    <source>
        <dbReference type="Proteomes" id="UP000182517"/>
    </source>
</evidence>